<dbReference type="PANTHER" id="PTHR30288:SF0">
    <property type="entry name" value="FLAGELLAR HOOK-ASSOCIATED PROTEIN 2"/>
    <property type="match status" value="1"/>
</dbReference>
<dbReference type="EMBL" id="AZAC01000056">
    <property type="protein sequence ID" value="KIX11566.1"/>
    <property type="molecule type" value="Genomic_DNA"/>
</dbReference>
<proteinExistence type="predicted"/>
<dbReference type="InterPro" id="IPR040026">
    <property type="entry name" value="FliD"/>
</dbReference>
<dbReference type="OrthoDB" id="5506541at2"/>
<name>A0A0D2J7A2_9BACT</name>
<dbReference type="GO" id="GO:0071973">
    <property type="term" value="P:bacterial-type flagellum-dependent cell motility"/>
    <property type="evidence" value="ECO:0007669"/>
    <property type="project" value="TreeGrafter"/>
</dbReference>
<comment type="caution">
    <text evidence="1">The sequence shown here is derived from an EMBL/GenBank/DDBJ whole genome shotgun (WGS) entry which is preliminary data.</text>
</comment>
<dbReference type="Proteomes" id="UP000032233">
    <property type="component" value="Unassembled WGS sequence"/>
</dbReference>
<dbReference type="GO" id="GO:0009421">
    <property type="term" value="C:bacterial-type flagellum filament cap"/>
    <property type="evidence" value="ECO:0007669"/>
    <property type="project" value="InterPro"/>
</dbReference>
<gene>
    <name evidence="1" type="ORF">X474_24460</name>
</gene>
<reference evidence="1 2" key="1">
    <citation type="submission" date="2013-11" db="EMBL/GenBank/DDBJ databases">
        <title>Metagenomic analysis of a methanogenic consortium involved in long chain n-alkane degradation.</title>
        <authorList>
            <person name="Davidova I.A."/>
            <person name="Callaghan A.V."/>
            <person name="Wawrik B."/>
            <person name="Pruitt S."/>
            <person name="Marks C."/>
            <person name="Duncan K.E."/>
            <person name="Suflita J.M."/>
        </authorList>
    </citation>
    <scope>NUCLEOTIDE SEQUENCE [LARGE SCALE GENOMIC DNA]</scope>
    <source>
        <strain evidence="1 2">SPR</strain>
    </source>
</reference>
<organism evidence="1 2">
    <name type="scientific">Dethiosulfatarculus sandiegensis</name>
    <dbReference type="NCBI Taxonomy" id="1429043"/>
    <lineage>
        <taxon>Bacteria</taxon>
        <taxon>Pseudomonadati</taxon>
        <taxon>Thermodesulfobacteriota</taxon>
        <taxon>Desulfarculia</taxon>
        <taxon>Desulfarculales</taxon>
        <taxon>Desulfarculaceae</taxon>
        <taxon>Dethiosulfatarculus</taxon>
    </lineage>
</organism>
<evidence type="ECO:0000313" key="2">
    <source>
        <dbReference type="Proteomes" id="UP000032233"/>
    </source>
</evidence>
<dbReference type="RefSeq" id="WP_044352012.1">
    <property type="nucleotide sequence ID" value="NZ_AZAC01000056.1"/>
</dbReference>
<keyword evidence="2" id="KW-1185">Reference proteome</keyword>
<evidence type="ECO:0000313" key="1">
    <source>
        <dbReference type="EMBL" id="KIX11566.1"/>
    </source>
</evidence>
<dbReference type="PANTHER" id="PTHR30288">
    <property type="entry name" value="FLAGELLAR CAP/ASSEMBLY PROTEIN FLID"/>
    <property type="match status" value="1"/>
</dbReference>
<dbReference type="STRING" id="1429043.X474_24460"/>
<accession>A0A0D2J7A2</accession>
<protein>
    <recommendedName>
        <fullName evidence="3">Flagellar hook-associated protein 2 C-terminal domain-containing protein</fullName>
    </recommendedName>
</protein>
<dbReference type="InParanoid" id="A0A0D2J7A2"/>
<sequence>MSVTIKYKELLEKPVLITPAKRSPSVKRETLSDKKPEYESPLSLYLASRRSNLKEEVFQQEQERVLSQVRSRVANLAQNIDDLTVPQTDLLPYYKYAKSSEPQALSAEADQEAPWPSSYSVKVYHPARGQVIQSQGQNPIEEVNLADGEHTFILNLDGEEKEVSVTVNNTEDNTDTQEEFLERLGILIESQSSQLTARLEYSFEDAWDPAPRTRPMNRVVRLVVESSEAGMGPDFHFTDTEGESLISDYGLDRGLPPQAAMVYSGGAIREQSTNQLSLADGHLNAEIKDATNGMVEIEVLKGGEELNRDLQKIIDEYNSLVDYLDLNSDLLRPSLKDRVIRPLEDQSRQLFEMGLQASPQGKMKVLSEFPGQLTDNYSQVKAKVLDDDGWMGRLKTKLDQILDLEEDAFAAQPATRSNLQARQEAWALLEHLTDGIINGYY</sequence>
<evidence type="ECO:0008006" key="3">
    <source>
        <dbReference type="Google" id="ProtNLM"/>
    </source>
</evidence>
<dbReference type="AlphaFoldDB" id="A0A0D2J7A2"/>